<dbReference type="AlphaFoldDB" id="A0AAD1UE00"/>
<gene>
    <name evidence="2" type="ORF">ECRASSUSDP1_LOCUS7528</name>
</gene>
<proteinExistence type="predicted"/>
<sequence length="329" mass="38042">MESSSTNSTHFDKSNIKEMMKYNLNNLFKDPNIFEWPPIVYEELQNNGWNHLTEAVVGSKFSSIRPFFNDRKIKHQQRLSLLKSQRREGIRLKHGVIDNKLMLNSCFDKVLSSPTKQKKRKAKRRSHKFDPSSLETAKARQNRFSIAALKEKFMEQIAANRLNSSKRSSVSTVYNSKRSTRRGLSCKISTNSYYPNLQNSLHIYTQSGHNNSCLLTEKKQGNIGVDNKAEDTTCNSSDKNYQKSTSGSFRPTRLKFLTNESVKLYKKEFIKSLRKAPTQKTEKSEAFQIGHQFGQFHTSKIRWKPKLNSSTYYESYATPKKRVLSPVSQ</sequence>
<keyword evidence="3" id="KW-1185">Reference proteome</keyword>
<feature type="compositionally biased region" description="Basic residues" evidence="1">
    <location>
        <begin position="116"/>
        <end position="127"/>
    </location>
</feature>
<organism evidence="2 3">
    <name type="scientific">Euplotes crassus</name>
    <dbReference type="NCBI Taxonomy" id="5936"/>
    <lineage>
        <taxon>Eukaryota</taxon>
        <taxon>Sar</taxon>
        <taxon>Alveolata</taxon>
        <taxon>Ciliophora</taxon>
        <taxon>Intramacronucleata</taxon>
        <taxon>Spirotrichea</taxon>
        <taxon>Hypotrichia</taxon>
        <taxon>Euplotida</taxon>
        <taxon>Euplotidae</taxon>
        <taxon>Moneuplotes</taxon>
    </lineage>
</organism>
<name>A0AAD1UE00_EUPCR</name>
<comment type="caution">
    <text evidence="2">The sequence shown here is derived from an EMBL/GenBank/DDBJ whole genome shotgun (WGS) entry which is preliminary data.</text>
</comment>
<evidence type="ECO:0000256" key="1">
    <source>
        <dbReference type="SAM" id="MobiDB-lite"/>
    </source>
</evidence>
<protein>
    <submittedName>
        <fullName evidence="2">Uncharacterized protein</fullName>
    </submittedName>
</protein>
<accession>A0AAD1UE00</accession>
<dbReference type="Proteomes" id="UP001295684">
    <property type="component" value="Unassembled WGS sequence"/>
</dbReference>
<feature type="region of interest" description="Disordered" evidence="1">
    <location>
        <begin position="114"/>
        <end position="136"/>
    </location>
</feature>
<evidence type="ECO:0000313" key="2">
    <source>
        <dbReference type="EMBL" id="CAI2366256.1"/>
    </source>
</evidence>
<reference evidence="2" key="1">
    <citation type="submission" date="2023-07" db="EMBL/GenBank/DDBJ databases">
        <authorList>
            <consortium name="AG Swart"/>
            <person name="Singh M."/>
            <person name="Singh A."/>
            <person name="Seah K."/>
            <person name="Emmerich C."/>
        </authorList>
    </citation>
    <scope>NUCLEOTIDE SEQUENCE</scope>
    <source>
        <strain evidence="2">DP1</strain>
    </source>
</reference>
<dbReference type="EMBL" id="CAMPGE010007337">
    <property type="protein sequence ID" value="CAI2366256.1"/>
    <property type="molecule type" value="Genomic_DNA"/>
</dbReference>
<evidence type="ECO:0000313" key="3">
    <source>
        <dbReference type="Proteomes" id="UP001295684"/>
    </source>
</evidence>